<dbReference type="InterPro" id="IPR000182">
    <property type="entry name" value="GNAT_dom"/>
</dbReference>
<feature type="region of interest" description="Disordered" evidence="3">
    <location>
        <begin position="386"/>
        <end position="439"/>
    </location>
</feature>
<evidence type="ECO:0000256" key="2">
    <source>
        <dbReference type="ARBA" id="ARBA00023315"/>
    </source>
</evidence>
<dbReference type="PROSITE" id="PS51186">
    <property type="entry name" value="GNAT"/>
    <property type="match status" value="1"/>
</dbReference>
<organism evidence="5 6">
    <name type="scientific">Coniochaeta ligniaria NRRL 30616</name>
    <dbReference type="NCBI Taxonomy" id="1408157"/>
    <lineage>
        <taxon>Eukaryota</taxon>
        <taxon>Fungi</taxon>
        <taxon>Dikarya</taxon>
        <taxon>Ascomycota</taxon>
        <taxon>Pezizomycotina</taxon>
        <taxon>Sordariomycetes</taxon>
        <taxon>Sordariomycetidae</taxon>
        <taxon>Coniochaetales</taxon>
        <taxon>Coniochaetaceae</taxon>
        <taxon>Coniochaeta</taxon>
    </lineage>
</organism>
<gene>
    <name evidence="5" type="ORF">CONLIGDRAFT_630787</name>
</gene>
<feature type="compositionally biased region" description="Low complexity" evidence="3">
    <location>
        <begin position="410"/>
        <end position="423"/>
    </location>
</feature>
<dbReference type="AlphaFoldDB" id="A0A1J7IT74"/>
<protein>
    <recommendedName>
        <fullName evidence="4">N-acetyltransferase domain-containing protein</fullName>
    </recommendedName>
</protein>
<dbReference type="EMBL" id="KV875096">
    <property type="protein sequence ID" value="OIW30871.1"/>
    <property type="molecule type" value="Genomic_DNA"/>
</dbReference>
<accession>A0A1J7IT74</accession>
<evidence type="ECO:0000256" key="1">
    <source>
        <dbReference type="ARBA" id="ARBA00022679"/>
    </source>
</evidence>
<dbReference type="GO" id="GO:0031415">
    <property type="term" value="C:NatA complex"/>
    <property type="evidence" value="ECO:0007669"/>
    <property type="project" value="TreeGrafter"/>
</dbReference>
<feature type="compositionally biased region" description="Low complexity" evidence="3">
    <location>
        <begin position="90"/>
        <end position="104"/>
    </location>
</feature>
<feature type="region of interest" description="Disordered" evidence="3">
    <location>
        <begin position="1"/>
        <end position="109"/>
    </location>
</feature>
<dbReference type="Proteomes" id="UP000182658">
    <property type="component" value="Unassembled WGS sequence"/>
</dbReference>
<reference evidence="5 6" key="1">
    <citation type="submission" date="2016-10" db="EMBL/GenBank/DDBJ databases">
        <title>Draft genome sequence of Coniochaeta ligniaria NRRL30616, a lignocellulolytic fungus for bioabatement of inhibitors in plant biomass hydrolysates.</title>
        <authorList>
            <consortium name="DOE Joint Genome Institute"/>
            <person name="Jimenez D.J."/>
            <person name="Hector R.E."/>
            <person name="Riley R."/>
            <person name="Sun H."/>
            <person name="Grigoriev I.V."/>
            <person name="Van Elsas J.D."/>
            <person name="Nichols N.N."/>
        </authorList>
    </citation>
    <scope>NUCLEOTIDE SEQUENCE [LARGE SCALE GENOMIC DNA]</scope>
    <source>
        <strain evidence="5 6">NRRL 30616</strain>
    </source>
</reference>
<dbReference type="STRING" id="1408157.A0A1J7IT74"/>
<name>A0A1J7IT74_9PEZI</name>
<feature type="compositionally biased region" description="Low complexity" evidence="3">
    <location>
        <begin position="33"/>
        <end position="42"/>
    </location>
</feature>
<sequence length="439" mass="45802">MDRPAKPPALAQPSIRSFFRPQQPAYAAPPPSTSTSASSAPPRHQGTSKNNNNSPPAIEPQPPISKAPASIPQPPPLPPPQPRSAPPPASSTTLPPTLPSLPSLPLLPPPPSLPSNATIAPINPSHIPALRRINSLLLQITYPDSFYTTALTVPTSSLFSRAILWSDDPAATSPPKVIGSIVCRLEPPPPNSTTSAIYIQSLTLLSPFRSLGLAAAALEHVISTAALLSLDPEAGVDIRHIYAHVWTENEEGLRWYASRGFKREGTRPVAGYYFRLRPDTAWVVSRDIGGGDNMSSSEQQNGERERQDQNAVAAEGARGRGSVLASAVNLAGGFSDAAAAVGEGGKEMGKKKVLLQRPSPAPSLSYQKTRPDTEWNDLPAEMVVGNGGGGAGTAAVNGAGAGPVKATHLSAPGSGTSSRSSSSARRKKERAYPAAAFGS</sequence>
<evidence type="ECO:0000256" key="3">
    <source>
        <dbReference type="SAM" id="MobiDB-lite"/>
    </source>
</evidence>
<dbReference type="InterPro" id="IPR051556">
    <property type="entry name" value="N-term/lysine_N-AcTrnsfr"/>
</dbReference>
<dbReference type="GO" id="GO:0016747">
    <property type="term" value="F:acyltransferase activity, transferring groups other than amino-acyl groups"/>
    <property type="evidence" value="ECO:0007669"/>
    <property type="project" value="InterPro"/>
</dbReference>
<feature type="compositionally biased region" description="Pro residues" evidence="3">
    <location>
        <begin position="57"/>
        <end position="89"/>
    </location>
</feature>
<keyword evidence="1" id="KW-0808">Transferase</keyword>
<dbReference type="SUPFAM" id="SSF55729">
    <property type="entry name" value="Acyl-CoA N-acyltransferases (Nat)"/>
    <property type="match status" value="1"/>
</dbReference>
<feature type="compositionally biased region" description="Polar residues" evidence="3">
    <location>
        <begin position="45"/>
        <end position="55"/>
    </location>
</feature>
<dbReference type="InterPro" id="IPR016181">
    <property type="entry name" value="Acyl_CoA_acyltransferase"/>
</dbReference>
<dbReference type="GO" id="GO:0007064">
    <property type="term" value="P:mitotic sister chromatid cohesion"/>
    <property type="evidence" value="ECO:0007669"/>
    <property type="project" value="TreeGrafter"/>
</dbReference>
<keyword evidence="2" id="KW-0012">Acyltransferase</keyword>
<dbReference type="Gene3D" id="3.40.630.30">
    <property type="match status" value="1"/>
</dbReference>
<proteinExistence type="predicted"/>
<evidence type="ECO:0000313" key="5">
    <source>
        <dbReference type="EMBL" id="OIW30871.1"/>
    </source>
</evidence>
<dbReference type="OrthoDB" id="47374at2759"/>
<keyword evidence="6" id="KW-1185">Reference proteome</keyword>
<dbReference type="InParanoid" id="A0A1J7IT74"/>
<feature type="domain" description="N-acetyltransferase" evidence="4">
    <location>
        <begin position="117"/>
        <end position="289"/>
    </location>
</feature>
<dbReference type="PANTHER" id="PTHR42919">
    <property type="entry name" value="N-ALPHA-ACETYLTRANSFERASE"/>
    <property type="match status" value="1"/>
</dbReference>
<dbReference type="PANTHER" id="PTHR42919:SF8">
    <property type="entry name" value="N-ALPHA-ACETYLTRANSFERASE 50"/>
    <property type="match status" value="1"/>
</dbReference>
<feature type="region of interest" description="Disordered" evidence="3">
    <location>
        <begin position="287"/>
        <end position="318"/>
    </location>
</feature>
<evidence type="ECO:0000259" key="4">
    <source>
        <dbReference type="PROSITE" id="PS51186"/>
    </source>
</evidence>
<evidence type="ECO:0000313" key="6">
    <source>
        <dbReference type="Proteomes" id="UP000182658"/>
    </source>
</evidence>